<dbReference type="EMBL" id="LXQA010173752">
    <property type="protein sequence ID" value="MCI29610.1"/>
    <property type="molecule type" value="Genomic_DNA"/>
</dbReference>
<keyword evidence="2" id="KW-1185">Reference proteome</keyword>
<feature type="non-terminal residue" evidence="1">
    <location>
        <position position="123"/>
    </location>
</feature>
<name>A0A392R1A6_9FABA</name>
<reference evidence="1 2" key="1">
    <citation type="journal article" date="2018" name="Front. Plant Sci.">
        <title>Red Clover (Trifolium pratense) and Zigzag Clover (T. medium) - A Picture of Genomic Similarities and Differences.</title>
        <authorList>
            <person name="Dluhosova J."/>
            <person name="Istvanek J."/>
            <person name="Nedelnik J."/>
            <person name="Repkova J."/>
        </authorList>
    </citation>
    <scope>NUCLEOTIDE SEQUENCE [LARGE SCALE GENOMIC DNA]</scope>
    <source>
        <strain evidence="2">cv. 10/8</strain>
        <tissue evidence="1">Leaf</tissue>
    </source>
</reference>
<evidence type="ECO:0000313" key="1">
    <source>
        <dbReference type="EMBL" id="MCI29610.1"/>
    </source>
</evidence>
<organism evidence="1 2">
    <name type="scientific">Trifolium medium</name>
    <dbReference type="NCBI Taxonomy" id="97028"/>
    <lineage>
        <taxon>Eukaryota</taxon>
        <taxon>Viridiplantae</taxon>
        <taxon>Streptophyta</taxon>
        <taxon>Embryophyta</taxon>
        <taxon>Tracheophyta</taxon>
        <taxon>Spermatophyta</taxon>
        <taxon>Magnoliopsida</taxon>
        <taxon>eudicotyledons</taxon>
        <taxon>Gunneridae</taxon>
        <taxon>Pentapetalae</taxon>
        <taxon>rosids</taxon>
        <taxon>fabids</taxon>
        <taxon>Fabales</taxon>
        <taxon>Fabaceae</taxon>
        <taxon>Papilionoideae</taxon>
        <taxon>50 kb inversion clade</taxon>
        <taxon>NPAAA clade</taxon>
        <taxon>Hologalegina</taxon>
        <taxon>IRL clade</taxon>
        <taxon>Trifolieae</taxon>
        <taxon>Trifolium</taxon>
    </lineage>
</organism>
<comment type="caution">
    <text evidence="1">The sequence shown here is derived from an EMBL/GenBank/DDBJ whole genome shotgun (WGS) entry which is preliminary data.</text>
</comment>
<accession>A0A392R1A6</accession>
<dbReference type="Proteomes" id="UP000265520">
    <property type="component" value="Unassembled WGS sequence"/>
</dbReference>
<dbReference type="AlphaFoldDB" id="A0A392R1A6"/>
<protein>
    <submittedName>
        <fullName evidence="1">Retrovirus-related pol polyprotein from transposon TNT 1-94</fullName>
    </submittedName>
</protein>
<evidence type="ECO:0000313" key="2">
    <source>
        <dbReference type="Proteomes" id="UP000265520"/>
    </source>
</evidence>
<proteinExistence type="predicted"/>
<sequence length="123" mass="13258">MFDMASVSSGAWYPDSGASHHLTYNPNNLSYSMPYNGHDQVMMGNGQGVSISSLGQSQFVSPRNPNVHLSLKDLLHDSNQVLLEGTVGADGLYQFKPFKFLPYNGASLSPMSGSISQSNNSVK</sequence>